<dbReference type="Proteomes" id="UP001156940">
    <property type="component" value="Unassembled WGS sequence"/>
</dbReference>
<name>A0ABT6J3L6_9GAMM</name>
<dbReference type="PANTHER" id="PTHR32305:SF15">
    <property type="entry name" value="PROTEIN RHSA-RELATED"/>
    <property type="match status" value="1"/>
</dbReference>
<comment type="caution">
    <text evidence="3">The sequence shown here is derived from an EMBL/GenBank/DDBJ whole genome shotgun (WGS) entry which is preliminary data.</text>
</comment>
<evidence type="ECO:0000313" key="4">
    <source>
        <dbReference type="Proteomes" id="UP001156940"/>
    </source>
</evidence>
<dbReference type="NCBIfam" id="TIGR03696">
    <property type="entry name" value="Rhs_assc_core"/>
    <property type="match status" value="1"/>
</dbReference>
<dbReference type="RefSeq" id="WP_280572115.1">
    <property type="nucleotide sequence ID" value="NZ_JARXRM010000004.1"/>
</dbReference>
<keyword evidence="4" id="KW-1185">Reference proteome</keyword>
<proteinExistence type="predicted"/>
<evidence type="ECO:0000256" key="1">
    <source>
        <dbReference type="ARBA" id="ARBA00022737"/>
    </source>
</evidence>
<dbReference type="Pfam" id="PF25023">
    <property type="entry name" value="TEN_YD-shell"/>
    <property type="match status" value="1"/>
</dbReference>
<keyword evidence="1" id="KW-0677">Repeat</keyword>
<gene>
    <name evidence="3" type="ORF">QFW77_00180</name>
</gene>
<dbReference type="EMBL" id="JARXRM010000004">
    <property type="protein sequence ID" value="MDH5821411.1"/>
    <property type="molecule type" value="Genomic_DNA"/>
</dbReference>
<dbReference type="PANTHER" id="PTHR32305">
    <property type="match status" value="1"/>
</dbReference>
<dbReference type="Gene3D" id="2.180.10.10">
    <property type="entry name" value="RHS repeat-associated core"/>
    <property type="match status" value="1"/>
</dbReference>
<organism evidence="3 4">
    <name type="scientific">Luteimonas endophytica</name>
    <dbReference type="NCBI Taxonomy" id="3042023"/>
    <lineage>
        <taxon>Bacteria</taxon>
        <taxon>Pseudomonadati</taxon>
        <taxon>Pseudomonadota</taxon>
        <taxon>Gammaproteobacteria</taxon>
        <taxon>Lysobacterales</taxon>
        <taxon>Lysobacteraceae</taxon>
        <taxon>Luteimonas</taxon>
    </lineage>
</organism>
<feature type="domain" description="Teneurin-like YD-shell" evidence="2">
    <location>
        <begin position="7"/>
        <end position="234"/>
    </location>
</feature>
<evidence type="ECO:0000259" key="2">
    <source>
        <dbReference type="Pfam" id="PF25023"/>
    </source>
</evidence>
<evidence type="ECO:0000313" key="3">
    <source>
        <dbReference type="EMBL" id="MDH5821411.1"/>
    </source>
</evidence>
<sequence>RDGAAGAAIESYGYDATGNRTSFTNAGGSQAYSYPADSHRLAAVAGVARSYDNAGNTLAIGMAREFVYNAANRMSQAKQGGAVAMHYVYNGKGEQVRRHQGASDTTTVFDEAGRWLGDYDAAGTPLQQAVWLDDFPVGLLVGTSGVNRLHYVQPDHLGTPRAVIDPVRNVAVWNWDLASEAFGNSPPNEDSDGDGTSFAFDMRFPGQRYDATSGLNYNYSREYEAAVGRYSQSDPVGVADGPSTFGYVKQNPFSLLDTHGNSARPGPGYSFGNHKELARAEAIEKMQRCNLGDCEGHQNPYAISESERSMIINKLISAEIKLDYSESACGATEPNIDSNLIKIGGRILSAGCCPIASVLAHEAAHLVFGSPLYLDQRMVDEGKARYIQQECFGCSTAYH</sequence>
<accession>A0ABT6J3L6</accession>
<dbReference type="InterPro" id="IPR056823">
    <property type="entry name" value="TEN-like_YD-shell"/>
</dbReference>
<reference evidence="3 4" key="1">
    <citation type="submission" date="2023-04" db="EMBL/GenBank/DDBJ databases">
        <title>Luteimonas endophyticus RD2P54.</title>
        <authorList>
            <person name="Sun J.-Q."/>
        </authorList>
    </citation>
    <scope>NUCLEOTIDE SEQUENCE [LARGE SCALE GENOMIC DNA]</scope>
    <source>
        <strain evidence="3 4">RD2P54</strain>
    </source>
</reference>
<dbReference type="InterPro" id="IPR022385">
    <property type="entry name" value="Rhs_assc_core"/>
</dbReference>
<feature type="non-terminal residue" evidence="3">
    <location>
        <position position="1"/>
    </location>
</feature>
<dbReference type="InterPro" id="IPR050708">
    <property type="entry name" value="T6SS_VgrG/RHS"/>
</dbReference>
<protein>
    <submittedName>
        <fullName evidence="3">RHS repeat-associated core domain-containing protein</fullName>
    </submittedName>
</protein>